<dbReference type="Gene3D" id="3.40.50.300">
    <property type="entry name" value="P-loop containing nucleotide triphosphate hydrolases"/>
    <property type="match status" value="1"/>
</dbReference>
<dbReference type="AlphaFoldDB" id="A0A8R7UMM2"/>
<dbReference type="PANTHER" id="PTHR45821">
    <property type="entry name" value="SNF2 DOMAIN-CONTAINING PROTEIN CLASSY 2-RELATED"/>
    <property type="match status" value="1"/>
</dbReference>
<evidence type="ECO:0000256" key="6">
    <source>
        <dbReference type="ARBA" id="ARBA00023242"/>
    </source>
</evidence>
<dbReference type="Gramene" id="TuG1812G0500003617.01.T01">
    <property type="protein sequence ID" value="TuG1812G0500003617.01.T01.cds250603"/>
    <property type="gene ID" value="TuG1812G0500003617.01"/>
</dbReference>
<evidence type="ECO:0000256" key="3">
    <source>
        <dbReference type="ARBA" id="ARBA00022801"/>
    </source>
</evidence>
<dbReference type="Pfam" id="PF00271">
    <property type="entry name" value="Helicase_C"/>
    <property type="match status" value="1"/>
</dbReference>
<evidence type="ECO:0000256" key="2">
    <source>
        <dbReference type="ARBA" id="ARBA00022741"/>
    </source>
</evidence>
<evidence type="ECO:0000256" key="5">
    <source>
        <dbReference type="ARBA" id="ARBA00022840"/>
    </source>
</evidence>
<dbReference type="SUPFAM" id="SSF52540">
    <property type="entry name" value="P-loop containing nucleoside triphosphate hydrolases"/>
    <property type="match status" value="1"/>
</dbReference>
<keyword evidence="2" id="KW-0547">Nucleotide-binding</keyword>
<organism evidence="8 9">
    <name type="scientific">Triticum urartu</name>
    <name type="common">Red wild einkorn</name>
    <name type="synonym">Crithodium urartu</name>
    <dbReference type="NCBI Taxonomy" id="4572"/>
    <lineage>
        <taxon>Eukaryota</taxon>
        <taxon>Viridiplantae</taxon>
        <taxon>Streptophyta</taxon>
        <taxon>Embryophyta</taxon>
        <taxon>Tracheophyta</taxon>
        <taxon>Spermatophyta</taxon>
        <taxon>Magnoliopsida</taxon>
        <taxon>Liliopsida</taxon>
        <taxon>Poales</taxon>
        <taxon>Poaceae</taxon>
        <taxon>BOP clade</taxon>
        <taxon>Pooideae</taxon>
        <taxon>Triticodae</taxon>
        <taxon>Triticeae</taxon>
        <taxon>Triticinae</taxon>
        <taxon>Triticum</taxon>
    </lineage>
</organism>
<dbReference type="GO" id="GO:0005524">
    <property type="term" value="F:ATP binding"/>
    <property type="evidence" value="ECO:0007669"/>
    <property type="project" value="UniProtKB-KW"/>
</dbReference>
<dbReference type="InterPro" id="IPR027417">
    <property type="entry name" value="P-loop_NTPase"/>
</dbReference>
<keyword evidence="6" id="KW-0539">Nucleus</keyword>
<dbReference type="GO" id="GO:0005634">
    <property type="term" value="C:nucleus"/>
    <property type="evidence" value="ECO:0007669"/>
    <property type="project" value="UniProtKB-SubCell"/>
</dbReference>
<dbReference type="InterPro" id="IPR044567">
    <property type="entry name" value="CLSY/DRD1"/>
</dbReference>
<dbReference type="GO" id="GO:0080188">
    <property type="term" value="P:gene silencing by siRNA-directed DNA methylation"/>
    <property type="evidence" value="ECO:0007669"/>
    <property type="project" value="InterPro"/>
</dbReference>
<name>A0A8R7UMM2_TRIUA</name>
<feature type="domain" description="Helicase C-terminal" evidence="7">
    <location>
        <begin position="1"/>
        <end position="49"/>
    </location>
</feature>
<keyword evidence="3" id="KW-0378">Hydrolase</keyword>
<dbReference type="EnsemblPlants" id="TuG1812G0500003617.01.T01">
    <property type="protein sequence ID" value="TuG1812G0500003617.01.T01.cds250603"/>
    <property type="gene ID" value="TuG1812G0500003617.01"/>
</dbReference>
<evidence type="ECO:0000313" key="8">
    <source>
        <dbReference type="EnsemblPlants" id="TuG1812G0500003617.01.T01.cds250603"/>
    </source>
</evidence>
<reference evidence="9" key="1">
    <citation type="journal article" date="2013" name="Nature">
        <title>Draft genome of the wheat A-genome progenitor Triticum urartu.</title>
        <authorList>
            <person name="Ling H.Q."/>
            <person name="Zhao S."/>
            <person name="Liu D."/>
            <person name="Wang J."/>
            <person name="Sun H."/>
            <person name="Zhang C."/>
            <person name="Fan H."/>
            <person name="Li D."/>
            <person name="Dong L."/>
            <person name="Tao Y."/>
            <person name="Gao C."/>
            <person name="Wu H."/>
            <person name="Li Y."/>
            <person name="Cui Y."/>
            <person name="Guo X."/>
            <person name="Zheng S."/>
            <person name="Wang B."/>
            <person name="Yu K."/>
            <person name="Liang Q."/>
            <person name="Yang W."/>
            <person name="Lou X."/>
            <person name="Chen J."/>
            <person name="Feng M."/>
            <person name="Jian J."/>
            <person name="Zhang X."/>
            <person name="Luo G."/>
            <person name="Jiang Y."/>
            <person name="Liu J."/>
            <person name="Wang Z."/>
            <person name="Sha Y."/>
            <person name="Zhang B."/>
            <person name="Wu H."/>
            <person name="Tang D."/>
            <person name="Shen Q."/>
            <person name="Xue P."/>
            <person name="Zou S."/>
            <person name="Wang X."/>
            <person name="Liu X."/>
            <person name="Wang F."/>
            <person name="Yang Y."/>
            <person name="An X."/>
            <person name="Dong Z."/>
            <person name="Zhang K."/>
            <person name="Zhang X."/>
            <person name="Luo M.C."/>
            <person name="Dvorak J."/>
            <person name="Tong Y."/>
            <person name="Wang J."/>
            <person name="Yang H."/>
            <person name="Li Z."/>
            <person name="Wang D."/>
            <person name="Zhang A."/>
            <person name="Wang J."/>
        </authorList>
    </citation>
    <scope>NUCLEOTIDE SEQUENCE</scope>
    <source>
        <strain evidence="9">cv. G1812</strain>
    </source>
</reference>
<evidence type="ECO:0000256" key="4">
    <source>
        <dbReference type="ARBA" id="ARBA00022806"/>
    </source>
</evidence>
<evidence type="ECO:0000256" key="1">
    <source>
        <dbReference type="ARBA" id="ARBA00004123"/>
    </source>
</evidence>
<dbReference type="GO" id="GO:0004386">
    <property type="term" value="F:helicase activity"/>
    <property type="evidence" value="ECO:0007669"/>
    <property type="project" value="UniProtKB-KW"/>
</dbReference>
<dbReference type="InterPro" id="IPR049730">
    <property type="entry name" value="SNF2/RAD54-like_C"/>
</dbReference>
<evidence type="ECO:0000259" key="7">
    <source>
        <dbReference type="Pfam" id="PF00271"/>
    </source>
</evidence>
<dbReference type="InterPro" id="IPR001650">
    <property type="entry name" value="Helicase_C-like"/>
</dbReference>
<dbReference type="Proteomes" id="UP000015106">
    <property type="component" value="Chromosome 5"/>
</dbReference>
<evidence type="ECO:0000313" key="9">
    <source>
        <dbReference type="Proteomes" id="UP000015106"/>
    </source>
</evidence>
<reference evidence="8" key="2">
    <citation type="submission" date="2018-03" db="EMBL/GenBank/DDBJ databases">
        <title>The Triticum urartu genome reveals the dynamic nature of wheat genome evolution.</title>
        <authorList>
            <person name="Ling H."/>
            <person name="Ma B."/>
            <person name="Shi X."/>
            <person name="Liu H."/>
            <person name="Dong L."/>
            <person name="Sun H."/>
            <person name="Cao Y."/>
            <person name="Gao Q."/>
            <person name="Zheng S."/>
            <person name="Li Y."/>
            <person name="Yu Y."/>
            <person name="Du H."/>
            <person name="Qi M."/>
            <person name="Li Y."/>
            <person name="Yu H."/>
            <person name="Cui Y."/>
            <person name="Wang N."/>
            <person name="Chen C."/>
            <person name="Wu H."/>
            <person name="Zhao Y."/>
            <person name="Zhang J."/>
            <person name="Li Y."/>
            <person name="Zhou W."/>
            <person name="Zhang B."/>
            <person name="Hu W."/>
            <person name="Eijk M."/>
            <person name="Tang J."/>
            <person name="Witsenboer H."/>
            <person name="Zhao S."/>
            <person name="Li Z."/>
            <person name="Zhang A."/>
            <person name="Wang D."/>
            <person name="Liang C."/>
        </authorList>
    </citation>
    <scope>NUCLEOTIDE SEQUENCE [LARGE SCALE GENOMIC DNA]</scope>
    <source>
        <strain evidence="8">cv. G1812</strain>
    </source>
</reference>
<keyword evidence="5" id="KW-0067">ATP-binding</keyword>
<keyword evidence="4" id="KW-0347">Helicase</keyword>
<sequence length="65" mass="6955">MDQFNNSIDAKVLFGSTKACREGISLVGASRVVILDVHLNPSVTCQAIGPAYWPGQQKKVLAHSS</sequence>
<keyword evidence="9" id="KW-1185">Reference proteome</keyword>
<proteinExistence type="predicted"/>
<protein>
    <recommendedName>
        <fullName evidence="7">Helicase C-terminal domain-containing protein</fullName>
    </recommendedName>
</protein>
<comment type="subcellular location">
    <subcellularLocation>
        <location evidence="1">Nucleus</location>
    </subcellularLocation>
</comment>
<accession>A0A8R7UMM2</accession>
<dbReference type="CDD" id="cd18793">
    <property type="entry name" value="SF2_C_SNF"/>
    <property type="match status" value="1"/>
</dbReference>
<dbReference type="GO" id="GO:0016787">
    <property type="term" value="F:hydrolase activity"/>
    <property type="evidence" value="ECO:0007669"/>
    <property type="project" value="UniProtKB-KW"/>
</dbReference>
<dbReference type="PANTHER" id="PTHR45821:SF1">
    <property type="entry name" value="ATP-DEPENDENT HELICASE FAMILY PROTEIN-RELATED"/>
    <property type="match status" value="1"/>
</dbReference>
<reference evidence="8" key="3">
    <citation type="submission" date="2022-06" db="UniProtKB">
        <authorList>
            <consortium name="EnsemblPlants"/>
        </authorList>
    </citation>
    <scope>IDENTIFICATION</scope>
</reference>